<dbReference type="EMBL" id="CM029038">
    <property type="protein sequence ID" value="KAG2653885.1"/>
    <property type="molecule type" value="Genomic_DNA"/>
</dbReference>
<dbReference type="Proteomes" id="UP000823388">
    <property type="component" value="Chromosome 1N"/>
</dbReference>
<organism evidence="1 2">
    <name type="scientific">Panicum virgatum</name>
    <name type="common">Blackwell switchgrass</name>
    <dbReference type="NCBI Taxonomy" id="38727"/>
    <lineage>
        <taxon>Eukaryota</taxon>
        <taxon>Viridiplantae</taxon>
        <taxon>Streptophyta</taxon>
        <taxon>Embryophyta</taxon>
        <taxon>Tracheophyta</taxon>
        <taxon>Spermatophyta</taxon>
        <taxon>Magnoliopsida</taxon>
        <taxon>Liliopsida</taxon>
        <taxon>Poales</taxon>
        <taxon>Poaceae</taxon>
        <taxon>PACMAD clade</taxon>
        <taxon>Panicoideae</taxon>
        <taxon>Panicodae</taxon>
        <taxon>Paniceae</taxon>
        <taxon>Panicinae</taxon>
        <taxon>Panicum</taxon>
        <taxon>Panicum sect. Hiantes</taxon>
    </lineage>
</organism>
<evidence type="ECO:0000313" key="2">
    <source>
        <dbReference type="Proteomes" id="UP000823388"/>
    </source>
</evidence>
<accession>A0A8T0X353</accession>
<reference evidence="1" key="1">
    <citation type="submission" date="2020-05" db="EMBL/GenBank/DDBJ databases">
        <title>WGS assembly of Panicum virgatum.</title>
        <authorList>
            <person name="Lovell J.T."/>
            <person name="Jenkins J."/>
            <person name="Shu S."/>
            <person name="Juenger T.E."/>
            <person name="Schmutz J."/>
        </authorList>
    </citation>
    <scope>NUCLEOTIDE SEQUENCE</scope>
    <source>
        <strain evidence="1">AP13</strain>
    </source>
</reference>
<sequence length="44" mass="5069">MKMMLVGDRFLLPSLNRCVEGPLQLCTCTFSRFVTFKKILSQCL</sequence>
<gene>
    <name evidence="1" type="ORF">PVAP13_1NG411800</name>
</gene>
<comment type="caution">
    <text evidence="1">The sequence shown here is derived from an EMBL/GenBank/DDBJ whole genome shotgun (WGS) entry which is preliminary data.</text>
</comment>
<keyword evidence="2" id="KW-1185">Reference proteome</keyword>
<protein>
    <submittedName>
        <fullName evidence="1">Uncharacterized protein</fullName>
    </submittedName>
</protein>
<proteinExistence type="predicted"/>
<dbReference type="AlphaFoldDB" id="A0A8T0X353"/>
<evidence type="ECO:0000313" key="1">
    <source>
        <dbReference type="EMBL" id="KAG2653885.1"/>
    </source>
</evidence>
<name>A0A8T0X353_PANVG</name>